<protein>
    <submittedName>
        <fullName evidence="1">Uncharacterized protein</fullName>
    </submittedName>
</protein>
<reference evidence="2" key="3">
    <citation type="journal article" date="2021" name="Int. J. Parasitol.">
        <title>Comparative analysis of gene expression between Babesia bovis blood stages and kinetes allowed by improved genome annotation.</title>
        <authorList>
            <person name="Ueti M.W."/>
            <person name="Johnson W.C."/>
            <person name="Kappmeyer L.S."/>
            <person name="Herndon D.R."/>
            <person name="Mousel M.R."/>
            <person name="Reif K.E."/>
            <person name="Taus N.S."/>
            <person name="Ifeonu O.O."/>
            <person name="Silva J.C."/>
            <person name="Suarez C.E."/>
            <person name="Brayton K.A."/>
        </authorList>
    </citation>
    <scope>NUCLEOTIDE SEQUENCE [LARGE SCALE GENOMIC DNA]</scope>
</reference>
<dbReference type="AlphaFoldDB" id="A7ASD5"/>
<reference evidence="1 2" key="1">
    <citation type="journal article" date="2007" name="PLoS Pathog.">
        <title>Genome sequence of Babesia bovis and comparative analysis of apicomplexan hemoprotozoa.</title>
        <authorList>
            <person name="Brayton K.A."/>
            <person name="Lau A.O.T."/>
            <person name="Herndon D.R."/>
            <person name="Hannick L."/>
            <person name="Kappmeyer L.S."/>
            <person name="Berens S.J."/>
            <person name="Bidwell S.L."/>
            <person name="Brown W.C."/>
            <person name="Crabtree J."/>
            <person name="Fadrosh D."/>
            <person name="Feldblum T."/>
            <person name="Forberger H.A."/>
            <person name="Haas B.J."/>
            <person name="Howell J.M."/>
            <person name="Khouri H."/>
            <person name="Koo H."/>
            <person name="Mann D.J."/>
            <person name="Norimine J."/>
            <person name="Paulsen I.T."/>
            <person name="Radune D."/>
            <person name="Ren Q."/>
            <person name="Smith R.K. Jr."/>
            <person name="Suarez C.E."/>
            <person name="White O."/>
            <person name="Wortman J.R."/>
            <person name="Knowles D.P. Jr."/>
            <person name="McElwain T.F."/>
            <person name="Nene V.M."/>
        </authorList>
    </citation>
    <scope>NUCLEOTIDE SEQUENCE [LARGE SCALE GENOMIC DNA]</scope>
    <source>
        <strain evidence="1">T2Bo</strain>
    </source>
</reference>
<dbReference type="InParanoid" id="A7ASD5"/>
<reference evidence="2" key="2">
    <citation type="journal article" date="2020" name="Data Brief">
        <title>Transcriptome dataset of Babesia bovis life stages within vertebrate and invertebrate hosts.</title>
        <authorList>
            <person name="Ueti M.W."/>
            <person name="Johnson W.C."/>
            <person name="Kappmeyer L.S."/>
            <person name="Herndon D.R."/>
            <person name="Mousel M.R."/>
            <person name="Reif K.E."/>
            <person name="Taus N.S."/>
            <person name="Ifeonu O.O."/>
            <person name="Silva J.C."/>
            <person name="Suarez C.E."/>
            <person name="Brayton K.A."/>
        </authorList>
    </citation>
    <scope>NUCLEOTIDE SEQUENCE [LARGE SCALE GENOMIC DNA]</scope>
</reference>
<gene>
    <name evidence="1" type="ORF">BBOV_IV011010</name>
</gene>
<evidence type="ECO:0000313" key="2">
    <source>
        <dbReference type="Proteomes" id="UP000002173"/>
    </source>
</evidence>
<dbReference type="Proteomes" id="UP000002173">
    <property type="component" value="Unassembled WGS sequence"/>
</dbReference>
<keyword evidence="2" id="KW-1185">Reference proteome</keyword>
<comment type="caution">
    <text evidence="1">The sequence shown here is derived from an EMBL/GenBank/DDBJ whole genome shotgun (WGS) entry which is preliminary data.</text>
</comment>
<name>A7ASD5_BABBO</name>
<dbReference type="VEuPathDB" id="PiroplasmaDB:BBOV_IV011010"/>
<organism evidence="1 2">
    <name type="scientific">Babesia bovis</name>
    <dbReference type="NCBI Taxonomy" id="5865"/>
    <lineage>
        <taxon>Eukaryota</taxon>
        <taxon>Sar</taxon>
        <taxon>Alveolata</taxon>
        <taxon>Apicomplexa</taxon>
        <taxon>Aconoidasida</taxon>
        <taxon>Piroplasmida</taxon>
        <taxon>Babesiidae</taxon>
        <taxon>Babesia</taxon>
    </lineage>
</organism>
<dbReference type="EMBL" id="AAXT01000002">
    <property type="protein sequence ID" value="EDO07454.1"/>
    <property type="molecule type" value="Genomic_DNA"/>
</dbReference>
<proteinExistence type="predicted"/>
<evidence type="ECO:0000313" key="1">
    <source>
        <dbReference type="EMBL" id="EDO07454.1"/>
    </source>
</evidence>
<sequence>MVELHISSAQSSGRMQPRPADWDYRLCIPKTVDEVMDTCVGAKRSNQVLLSREVLKDVQRRRCTASTVDEQNLDLPLSRSSTEKTSNHIIGLIIKYPLFEESQSNCESLQVIENYLKEAVAIAKSKSMQIHE</sequence>
<accession>A7ASD5</accession>